<dbReference type="OrthoDB" id="2985259at2759"/>
<dbReference type="Pfam" id="PF00069">
    <property type="entry name" value="Pkinase"/>
    <property type="match status" value="1"/>
</dbReference>
<dbReference type="PROSITE" id="PS00109">
    <property type="entry name" value="PROTEIN_KINASE_TYR"/>
    <property type="match status" value="1"/>
</dbReference>
<sequence>MRKLAHGSRSLLTDNHVVPLWKEVQFDDLVFTVVPYVGHSMRECYGEWAKDSVGDIINMILQALEAIAFVHDLGIVHRDLCKHNYLVQWHPESLSTMQVPLTRPRVFLTDFEMAFEFPSDISPGQRLLTGLPAEGYRRPVAPEVASGLPYDPFKSDIWQFAESLSDFKATVPEIDAVLAEMFQEEPLKRLSAADARDKLARIVHNTPPLARSHPISTLSPTTYDY</sequence>
<dbReference type="STRING" id="743788.S8EH23"/>
<dbReference type="Proteomes" id="UP000015241">
    <property type="component" value="Unassembled WGS sequence"/>
</dbReference>
<dbReference type="GO" id="GO:0005524">
    <property type="term" value="F:ATP binding"/>
    <property type="evidence" value="ECO:0007669"/>
    <property type="project" value="InterPro"/>
</dbReference>
<dbReference type="PANTHER" id="PTHR44167:SF24">
    <property type="entry name" value="SERINE_THREONINE-PROTEIN KINASE CHK2"/>
    <property type="match status" value="1"/>
</dbReference>
<dbReference type="PANTHER" id="PTHR44167">
    <property type="entry name" value="OVARIAN-SPECIFIC SERINE/THREONINE-PROTEIN KINASE LOK-RELATED"/>
    <property type="match status" value="1"/>
</dbReference>
<dbReference type="SMART" id="SM00220">
    <property type="entry name" value="S_TKc"/>
    <property type="match status" value="1"/>
</dbReference>
<dbReference type="InParanoid" id="S8EH23"/>
<dbReference type="EMBL" id="KE504127">
    <property type="protein sequence ID" value="EPT04427.1"/>
    <property type="molecule type" value="Genomic_DNA"/>
</dbReference>
<dbReference type="InterPro" id="IPR008266">
    <property type="entry name" value="Tyr_kinase_AS"/>
</dbReference>
<evidence type="ECO:0000313" key="3">
    <source>
        <dbReference type="Proteomes" id="UP000015241"/>
    </source>
</evidence>
<dbReference type="GO" id="GO:0004674">
    <property type="term" value="F:protein serine/threonine kinase activity"/>
    <property type="evidence" value="ECO:0007669"/>
    <property type="project" value="TreeGrafter"/>
</dbReference>
<reference evidence="2 3" key="1">
    <citation type="journal article" date="2012" name="Science">
        <title>The Paleozoic origin of enzymatic lignin decomposition reconstructed from 31 fungal genomes.</title>
        <authorList>
            <person name="Floudas D."/>
            <person name="Binder M."/>
            <person name="Riley R."/>
            <person name="Barry K."/>
            <person name="Blanchette R.A."/>
            <person name="Henrissat B."/>
            <person name="Martinez A.T."/>
            <person name="Otillar R."/>
            <person name="Spatafora J.W."/>
            <person name="Yadav J.S."/>
            <person name="Aerts A."/>
            <person name="Benoit I."/>
            <person name="Boyd A."/>
            <person name="Carlson A."/>
            <person name="Copeland A."/>
            <person name="Coutinho P.M."/>
            <person name="de Vries R.P."/>
            <person name="Ferreira P."/>
            <person name="Findley K."/>
            <person name="Foster B."/>
            <person name="Gaskell J."/>
            <person name="Glotzer D."/>
            <person name="Gorecki P."/>
            <person name="Heitman J."/>
            <person name="Hesse C."/>
            <person name="Hori C."/>
            <person name="Igarashi K."/>
            <person name="Jurgens J.A."/>
            <person name="Kallen N."/>
            <person name="Kersten P."/>
            <person name="Kohler A."/>
            <person name="Kuees U."/>
            <person name="Kumar T.K.A."/>
            <person name="Kuo A."/>
            <person name="LaButti K."/>
            <person name="Larrondo L.F."/>
            <person name="Lindquist E."/>
            <person name="Ling A."/>
            <person name="Lombard V."/>
            <person name="Lucas S."/>
            <person name="Lundell T."/>
            <person name="Martin R."/>
            <person name="McLaughlin D.J."/>
            <person name="Morgenstern I."/>
            <person name="Morin E."/>
            <person name="Murat C."/>
            <person name="Nagy L.G."/>
            <person name="Nolan M."/>
            <person name="Ohm R.A."/>
            <person name="Patyshakuliyeva A."/>
            <person name="Rokas A."/>
            <person name="Ruiz-Duenas F.J."/>
            <person name="Sabat G."/>
            <person name="Salamov A."/>
            <person name="Samejima M."/>
            <person name="Schmutz J."/>
            <person name="Slot J.C."/>
            <person name="St John F."/>
            <person name="Stenlid J."/>
            <person name="Sun H."/>
            <person name="Sun S."/>
            <person name="Syed K."/>
            <person name="Tsang A."/>
            <person name="Wiebenga A."/>
            <person name="Young D."/>
            <person name="Pisabarro A."/>
            <person name="Eastwood D.C."/>
            <person name="Martin F."/>
            <person name="Cullen D."/>
            <person name="Grigoriev I.V."/>
            <person name="Hibbett D.S."/>
        </authorList>
    </citation>
    <scope>NUCLEOTIDE SEQUENCE</scope>
    <source>
        <strain evidence="3">FP-58527</strain>
    </source>
</reference>
<dbReference type="AlphaFoldDB" id="S8EH23"/>
<gene>
    <name evidence="2" type="ORF">FOMPIDRAFT_1028156</name>
</gene>
<dbReference type="PROSITE" id="PS50011">
    <property type="entry name" value="PROTEIN_KINASE_DOM"/>
    <property type="match status" value="1"/>
</dbReference>
<dbReference type="InterPro" id="IPR000719">
    <property type="entry name" value="Prot_kinase_dom"/>
</dbReference>
<dbReference type="Gene3D" id="1.10.510.10">
    <property type="entry name" value="Transferase(Phosphotransferase) domain 1"/>
    <property type="match status" value="1"/>
</dbReference>
<accession>S8EH23</accession>
<feature type="domain" description="Protein kinase" evidence="1">
    <location>
        <begin position="1"/>
        <end position="225"/>
    </location>
</feature>
<dbReference type="GO" id="GO:0044773">
    <property type="term" value="P:mitotic DNA damage checkpoint signaling"/>
    <property type="evidence" value="ECO:0007669"/>
    <property type="project" value="TreeGrafter"/>
</dbReference>
<keyword evidence="3" id="KW-1185">Reference proteome</keyword>
<dbReference type="eggNOG" id="ENOG502RSEI">
    <property type="taxonomic scope" value="Eukaryota"/>
</dbReference>
<dbReference type="GO" id="GO:0005634">
    <property type="term" value="C:nucleus"/>
    <property type="evidence" value="ECO:0007669"/>
    <property type="project" value="TreeGrafter"/>
</dbReference>
<protein>
    <recommendedName>
        <fullName evidence="1">Protein kinase domain-containing protein</fullName>
    </recommendedName>
</protein>
<proteinExistence type="predicted"/>
<evidence type="ECO:0000313" key="2">
    <source>
        <dbReference type="EMBL" id="EPT04427.1"/>
    </source>
</evidence>
<dbReference type="InterPro" id="IPR011009">
    <property type="entry name" value="Kinase-like_dom_sf"/>
</dbReference>
<dbReference type="SUPFAM" id="SSF56112">
    <property type="entry name" value="Protein kinase-like (PK-like)"/>
    <property type="match status" value="1"/>
</dbReference>
<organism evidence="2 3">
    <name type="scientific">Fomitopsis schrenkii</name>
    <name type="common">Brown rot fungus</name>
    <dbReference type="NCBI Taxonomy" id="2126942"/>
    <lineage>
        <taxon>Eukaryota</taxon>
        <taxon>Fungi</taxon>
        <taxon>Dikarya</taxon>
        <taxon>Basidiomycota</taxon>
        <taxon>Agaricomycotina</taxon>
        <taxon>Agaricomycetes</taxon>
        <taxon>Polyporales</taxon>
        <taxon>Fomitopsis</taxon>
    </lineage>
</organism>
<name>S8EH23_FOMSC</name>
<dbReference type="HOGENOM" id="CLU_048917_0_0_1"/>
<evidence type="ECO:0000259" key="1">
    <source>
        <dbReference type="PROSITE" id="PS50011"/>
    </source>
</evidence>